<evidence type="ECO:0000313" key="11">
    <source>
        <dbReference type="EMBL" id="KAH0776336.1"/>
    </source>
</evidence>
<keyword evidence="3" id="KW-0540">Nuclease</keyword>
<dbReference type="InterPro" id="IPR043128">
    <property type="entry name" value="Rev_trsase/Diguanyl_cyclase"/>
</dbReference>
<evidence type="ECO:0000256" key="1">
    <source>
        <dbReference type="ARBA" id="ARBA00022679"/>
    </source>
</evidence>
<keyword evidence="5" id="KW-0378">Hydrolase</keyword>
<keyword evidence="9" id="KW-0472">Membrane</keyword>
<dbReference type="Pfam" id="PF17917">
    <property type="entry name" value="RT_RNaseH"/>
    <property type="match status" value="1"/>
</dbReference>
<reference evidence="11 12" key="1">
    <citation type="journal article" date="2021" name="bioRxiv">
        <title>Chromosome-scale and haplotype-resolved genome assembly of a tetraploid potato cultivar.</title>
        <authorList>
            <person name="Sun H."/>
            <person name="Jiao W.-B."/>
            <person name="Krause K."/>
            <person name="Campoy J.A."/>
            <person name="Goel M."/>
            <person name="Folz-Donahue K."/>
            <person name="Kukat C."/>
            <person name="Huettel B."/>
            <person name="Schneeberger K."/>
        </authorList>
    </citation>
    <scope>NUCLEOTIDE SEQUENCE [LARGE SCALE GENOMIC DNA]</scope>
    <source>
        <strain evidence="11">SolTubOtavaFocal</strain>
        <tissue evidence="11">Leaves</tissue>
    </source>
</reference>
<dbReference type="PROSITE" id="PS50158">
    <property type="entry name" value="ZF_CCHC"/>
    <property type="match status" value="1"/>
</dbReference>
<feature type="region of interest" description="Disordered" evidence="8">
    <location>
        <begin position="17"/>
        <end position="86"/>
    </location>
</feature>
<dbReference type="CDD" id="cd01647">
    <property type="entry name" value="RT_LTR"/>
    <property type="match status" value="1"/>
</dbReference>
<dbReference type="PANTHER" id="PTHR37984">
    <property type="entry name" value="PROTEIN CBG26694"/>
    <property type="match status" value="1"/>
</dbReference>
<dbReference type="EMBL" id="JAIVGD010000003">
    <property type="protein sequence ID" value="KAH0776336.1"/>
    <property type="molecule type" value="Genomic_DNA"/>
</dbReference>
<dbReference type="InterPro" id="IPR036397">
    <property type="entry name" value="RNaseH_sf"/>
</dbReference>
<feature type="transmembrane region" description="Helical" evidence="9">
    <location>
        <begin position="328"/>
        <end position="350"/>
    </location>
</feature>
<dbReference type="InterPro" id="IPR043502">
    <property type="entry name" value="DNA/RNA_pol_sf"/>
</dbReference>
<feature type="compositionally biased region" description="Polar residues" evidence="8">
    <location>
        <begin position="53"/>
        <end position="62"/>
    </location>
</feature>
<gene>
    <name evidence="11" type="ORF">KY290_007747</name>
</gene>
<keyword evidence="7" id="KW-0862">Zinc</keyword>
<feature type="region of interest" description="Disordered" evidence="8">
    <location>
        <begin position="827"/>
        <end position="869"/>
    </location>
</feature>
<feature type="domain" description="CCHC-type" evidence="10">
    <location>
        <begin position="106"/>
        <end position="119"/>
    </location>
</feature>
<evidence type="ECO:0000256" key="6">
    <source>
        <dbReference type="ARBA" id="ARBA00022918"/>
    </source>
</evidence>
<dbReference type="Gene3D" id="3.30.420.10">
    <property type="entry name" value="Ribonuclease H-like superfamily/Ribonuclease H"/>
    <property type="match status" value="1"/>
</dbReference>
<dbReference type="Gene3D" id="3.10.10.10">
    <property type="entry name" value="HIV Type 1 Reverse Transcriptase, subunit A, domain 1"/>
    <property type="match status" value="1"/>
</dbReference>
<dbReference type="SUPFAM" id="SSF56672">
    <property type="entry name" value="DNA/RNA polymerases"/>
    <property type="match status" value="1"/>
</dbReference>
<dbReference type="Gene3D" id="1.10.340.70">
    <property type="match status" value="1"/>
</dbReference>
<keyword evidence="1" id="KW-0808">Transferase</keyword>
<proteinExistence type="predicted"/>
<dbReference type="PANTHER" id="PTHR37984:SF5">
    <property type="entry name" value="PROTEIN NYNRIN-LIKE"/>
    <property type="match status" value="1"/>
</dbReference>
<evidence type="ECO:0000256" key="2">
    <source>
        <dbReference type="ARBA" id="ARBA00022695"/>
    </source>
</evidence>
<feature type="region of interest" description="Disordered" evidence="8">
    <location>
        <begin position="883"/>
        <end position="904"/>
    </location>
</feature>
<keyword evidence="7" id="KW-0479">Metal-binding</keyword>
<keyword evidence="4" id="KW-0255">Endonuclease</keyword>
<dbReference type="Pfam" id="PF00078">
    <property type="entry name" value="RVT_1"/>
    <property type="match status" value="1"/>
</dbReference>
<dbReference type="Pfam" id="PF17921">
    <property type="entry name" value="Integrase_H2C2"/>
    <property type="match status" value="1"/>
</dbReference>
<protein>
    <recommendedName>
        <fullName evidence="10">CCHC-type domain-containing protein</fullName>
    </recommendedName>
</protein>
<evidence type="ECO:0000313" key="12">
    <source>
        <dbReference type="Proteomes" id="UP000826656"/>
    </source>
</evidence>
<dbReference type="Proteomes" id="UP000826656">
    <property type="component" value="Unassembled WGS sequence"/>
</dbReference>
<sequence>MDISWLVVYAQQVEEARLRKKNREVKRARTDDGNSSKGKFEGQSGPRFKKRFSNQSSSSAPKTNKDRVSNPKPQGGNRGGSSIERPTCANCGKKHEGKCLADMGVCYGCGKCGHQLKDCQPVRPIEERVIKLLQVVQIPMLLRRIASILSNPEMSKRVPRTWVMEVKSETPSLESVPVVREYPKVFPDDLPSIPPEREIDLGIDLLPDTQPISIPPYRMALAELKELNEQLKDLLDKGFIQPSISPWGALVLFIKNKDGSLRMCIDYRQLNKVTIKNKYPLPRIDDLFDQLQGANFFSKIYLHSGYHQLRVRGCDIPKMAFRTRYGHYGFVVMSFWLVTLLGHIVSGMGIEVDPKKTDVVKGWPRPLTPTNIRSLLGLANYYRRLVEGFSSIASPLTALTQNKAKVPMGLWYIVILLEWVWDVSLCNVVKLIAYALRQHKLYGVHVDIFTDHKSLQYVFSQKYLNLRQRRWLEILKDYDMSVLYHPDKANVVADSLSRFSMGSVAHVEDEKKELVRDVHRLARLGVQLVDSTKGGFMVHHSSESSFVVDVKSKQHLDPILMKLKESVLNKSVEAFSQGGYGVLRYQGRLCISDVDGLREKILEESHGSRYSIHPGATKMYYDLREVYWWNGINKDIAGFVAKCPNCQQVKAEHLKPGGLLQIINIPTWKWEDVNMDFGVGVPRTRRQHDSIWVIVDRMTKSAHFIPVKAFQQGPDTNVRLSTTFHPQTDGQAERTIQTLEDILRVCVIDFQGNWDDHLPLIEFAYNNSYHSSIATTAFEALYGRRCRSPVGWFEVGEFAIEKVQLIRERLKMAQSRQKSYADVRRRDLEFEESRPKGQVSSKRGKPRPKAKAAQNLSTLPQAPLPSSRLGVMTTARGRLRGVALDKGGKPPSVLDTTSTPTEGTMAREALREEDLGVVA</sequence>
<evidence type="ECO:0000256" key="9">
    <source>
        <dbReference type="SAM" id="Phobius"/>
    </source>
</evidence>
<dbReference type="InterPro" id="IPR012337">
    <property type="entry name" value="RNaseH-like_sf"/>
</dbReference>
<organism evidence="11 12">
    <name type="scientific">Solanum tuberosum</name>
    <name type="common">Potato</name>
    <dbReference type="NCBI Taxonomy" id="4113"/>
    <lineage>
        <taxon>Eukaryota</taxon>
        <taxon>Viridiplantae</taxon>
        <taxon>Streptophyta</taxon>
        <taxon>Embryophyta</taxon>
        <taxon>Tracheophyta</taxon>
        <taxon>Spermatophyta</taxon>
        <taxon>Magnoliopsida</taxon>
        <taxon>eudicotyledons</taxon>
        <taxon>Gunneridae</taxon>
        <taxon>Pentapetalae</taxon>
        <taxon>asterids</taxon>
        <taxon>lamiids</taxon>
        <taxon>Solanales</taxon>
        <taxon>Solanaceae</taxon>
        <taxon>Solanoideae</taxon>
        <taxon>Solaneae</taxon>
        <taxon>Solanum</taxon>
    </lineage>
</organism>
<keyword evidence="9" id="KW-1133">Transmembrane helix</keyword>
<dbReference type="InterPro" id="IPR000477">
    <property type="entry name" value="RT_dom"/>
</dbReference>
<accession>A0ABQ7W6F7</accession>
<comment type="caution">
    <text evidence="11">The sequence shown here is derived from an EMBL/GenBank/DDBJ whole genome shotgun (WGS) entry which is preliminary data.</text>
</comment>
<evidence type="ECO:0000256" key="4">
    <source>
        <dbReference type="ARBA" id="ARBA00022759"/>
    </source>
</evidence>
<keyword evidence="2" id="KW-0548">Nucleotidyltransferase</keyword>
<name>A0ABQ7W6F7_SOLTU</name>
<keyword evidence="7" id="KW-0863">Zinc-finger</keyword>
<keyword evidence="12" id="KW-1185">Reference proteome</keyword>
<dbReference type="SUPFAM" id="SSF53098">
    <property type="entry name" value="Ribonuclease H-like"/>
    <property type="match status" value="1"/>
</dbReference>
<keyword evidence="6" id="KW-0695">RNA-directed DNA polymerase</keyword>
<dbReference type="InterPro" id="IPR050951">
    <property type="entry name" value="Retrovirus_Pol_polyprotein"/>
</dbReference>
<dbReference type="Gene3D" id="3.30.70.270">
    <property type="match status" value="2"/>
</dbReference>
<feature type="compositionally biased region" description="Basic and acidic residues" evidence="8">
    <location>
        <begin position="25"/>
        <end position="40"/>
    </location>
</feature>
<evidence type="ECO:0000256" key="3">
    <source>
        <dbReference type="ARBA" id="ARBA00022722"/>
    </source>
</evidence>
<keyword evidence="9" id="KW-0812">Transmembrane</keyword>
<dbReference type="InterPro" id="IPR041373">
    <property type="entry name" value="RT_RNaseH"/>
</dbReference>
<dbReference type="InterPro" id="IPR001878">
    <property type="entry name" value="Znf_CCHC"/>
</dbReference>
<evidence type="ECO:0000259" key="10">
    <source>
        <dbReference type="PROSITE" id="PS50158"/>
    </source>
</evidence>
<evidence type="ECO:0000256" key="7">
    <source>
        <dbReference type="PROSITE-ProRule" id="PRU00047"/>
    </source>
</evidence>
<evidence type="ECO:0000256" key="5">
    <source>
        <dbReference type="ARBA" id="ARBA00022801"/>
    </source>
</evidence>
<evidence type="ECO:0000256" key="8">
    <source>
        <dbReference type="SAM" id="MobiDB-lite"/>
    </source>
</evidence>
<dbReference type="InterPro" id="IPR041588">
    <property type="entry name" value="Integrase_H2C2"/>
</dbReference>